<dbReference type="InterPro" id="IPR002156">
    <property type="entry name" value="RNaseH_domain"/>
</dbReference>
<dbReference type="CDD" id="cd06222">
    <property type="entry name" value="RNase_H_like"/>
    <property type="match status" value="1"/>
</dbReference>
<evidence type="ECO:0000313" key="3">
    <source>
        <dbReference type="Proteomes" id="UP001318860"/>
    </source>
</evidence>
<dbReference type="InterPro" id="IPR053151">
    <property type="entry name" value="RNase_H-like"/>
</dbReference>
<dbReference type="SUPFAM" id="SSF53098">
    <property type="entry name" value="Ribonuclease H-like"/>
    <property type="match status" value="1"/>
</dbReference>
<comment type="caution">
    <text evidence="2">The sequence shown here is derived from an EMBL/GenBank/DDBJ whole genome shotgun (WGS) entry which is preliminary data.</text>
</comment>
<feature type="domain" description="RNase H type-1" evidence="1">
    <location>
        <begin position="40"/>
        <end position="154"/>
    </location>
</feature>
<sequence length="198" mass="22099">MWDVVSDASPHREQIGSTWNFRRAMFTLVGQIKMNTGVATFKDGSVGYGFVVRNSVGEVIYAGTKRTHMHGSSLGLEGLALQFAIQSSVAKGIGNFQIECDSKGLINCLKDKVEMVIGEDIIVEDIKLLAQTANCHNFIYVPRSVNQLAHEIAHFDPCPSAELFWPDSLERCRQQDPNQSIRPQSQLSRTKVDVRYLI</sequence>
<dbReference type="Gene3D" id="3.30.420.10">
    <property type="entry name" value="Ribonuclease H-like superfamily/Ribonuclease H"/>
    <property type="match status" value="1"/>
</dbReference>
<name>A0ABR0WYN0_REHGL</name>
<gene>
    <name evidence="2" type="ORF">DH2020_012202</name>
</gene>
<evidence type="ECO:0000259" key="1">
    <source>
        <dbReference type="Pfam" id="PF13456"/>
    </source>
</evidence>
<evidence type="ECO:0000313" key="2">
    <source>
        <dbReference type="EMBL" id="KAK6152563.1"/>
    </source>
</evidence>
<dbReference type="EMBL" id="JABTTQ020000006">
    <property type="protein sequence ID" value="KAK6152563.1"/>
    <property type="molecule type" value="Genomic_DNA"/>
</dbReference>
<protein>
    <recommendedName>
        <fullName evidence="1">RNase H type-1 domain-containing protein</fullName>
    </recommendedName>
</protein>
<dbReference type="Proteomes" id="UP001318860">
    <property type="component" value="Unassembled WGS sequence"/>
</dbReference>
<accession>A0ABR0WYN0</accession>
<proteinExistence type="predicted"/>
<reference evidence="2 3" key="1">
    <citation type="journal article" date="2021" name="Comput. Struct. Biotechnol. J.">
        <title>De novo genome assembly of the potent medicinal plant Rehmannia glutinosa using nanopore technology.</title>
        <authorList>
            <person name="Ma L."/>
            <person name="Dong C."/>
            <person name="Song C."/>
            <person name="Wang X."/>
            <person name="Zheng X."/>
            <person name="Niu Y."/>
            <person name="Chen S."/>
            <person name="Feng W."/>
        </authorList>
    </citation>
    <scope>NUCLEOTIDE SEQUENCE [LARGE SCALE GENOMIC DNA]</scope>
    <source>
        <strain evidence="2">DH-2019</strain>
    </source>
</reference>
<dbReference type="PANTHER" id="PTHR47723:SF19">
    <property type="entry name" value="POLYNUCLEOTIDYL TRANSFERASE, RIBONUCLEASE H-LIKE SUPERFAMILY PROTEIN"/>
    <property type="match status" value="1"/>
</dbReference>
<keyword evidence="3" id="KW-1185">Reference proteome</keyword>
<dbReference type="InterPro" id="IPR036397">
    <property type="entry name" value="RNaseH_sf"/>
</dbReference>
<organism evidence="2 3">
    <name type="scientific">Rehmannia glutinosa</name>
    <name type="common">Chinese foxglove</name>
    <dbReference type="NCBI Taxonomy" id="99300"/>
    <lineage>
        <taxon>Eukaryota</taxon>
        <taxon>Viridiplantae</taxon>
        <taxon>Streptophyta</taxon>
        <taxon>Embryophyta</taxon>
        <taxon>Tracheophyta</taxon>
        <taxon>Spermatophyta</taxon>
        <taxon>Magnoliopsida</taxon>
        <taxon>eudicotyledons</taxon>
        <taxon>Gunneridae</taxon>
        <taxon>Pentapetalae</taxon>
        <taxon>asterids</taxon>
        <taxon>lamiids</taxon>
        <taxon>Lamiales</taxon>
        <taxon>Orobanchaceae</taxon>
        <taxon>Rehmannieae</taxon>
        <taxon>Rehmannia</taxon>
    </lineage>
</organism>
<dbReference type="InterPro" id="IPR044730">
    <property type="entry name" value="RNase_H-like_dom_plant"/>
</dbReference>
<dbReference type="PANTHER" id="PTHR47723">
    <property type="entry name" value="OS05G0353850 PROTEIN"/>
    <property type="match status" value="1"/>
</dbReference>
<dbReference type="InterPro" id="IPR012337">
    <property type="entry name" value="RNaseH-like_sf"/>
</dbReference>
<dbReference type="Pfam" id="PF13456">
    <property type="entry name" value="RVT_3"/>
    <property type="match status" value="1"/>
</dbReference>